<keyword evidence="1" id="KW-0732">Signal</keyword>
<evidence type="ECO:0000256" key="1">
    <source>
        <dbReference type="SAM" id="SignalP"/>
    </source>
</evidence>
<feature type="signal peptide" evidence="1">
    <location>
        <begin position="1"/>
        <end position="24"/>
    </location>
</feature>
<dbReference type="Proteomes" id="UP000050794">
    <property type="component" value="Unassembled WGS sequence"/>
</dbReference>
<reference evidence="2 3" key="2">
    <citation type="submission" date="2018-11" db="EMBL/GenBank/DDBJ databases">
        <authorList>
            <consortium name="Pathogen Informatics"/>
        </authorList>
    </citation>
    <scope>NUCLEOTIDE SEQUENCE [LARGE SCALE GENOMIC DNA]</scope>
</reference>
<reference evidence="4" key="1">
    <citation type="submission" date="2016-06" db="UniProtKB">
        <authorList>
            <consortium name="WormBaseParasite"/>
        </authorList>
    </citation>
    <scope>IDENTIFICATION</scope>
</reference>
<accession>A0A183V593</accession>
<name>A0A183V593_TOXCA</name>
<dbReference type="InterPro" id="IPR035161">
    <property type="entry name" value="DUF5332"/>
</dbReference>
<dbReference type="AlphaFoldDB" id="A0A183V593"/>
<dbReference type="Pfam" id="PF17266">
    <property type="entry name" value="DUF5332"/>
    <property type="match status" value="1"/>
</dbReference>
<evidence type="ECO:0000313" key="3">
    <source>
        <dbReference type="Proteomes" id="UP000050794"/>
    </source>
</evidence>
<gene>
    <name evidence="2" type="ORF">TCNE_LOCUS15913</name>
</gene>
<protein>
    <submittedName>
        <fullName evidence="4">Protein dct-5</fullName>
    </submittedName>
</protein>
<sequence length="244" mass="27525">MALVYVAAILALAALLVHFDNANASACGKLTRCAVRKCFTSEKVHRAIYNSTADDMFSTILNQFSFLCIASKCRSDCRNCEQCQYALSQIKNLASGSHTEMQCPKMEQCSEQCMRADLQRAIPCVKKRCNVHCFDGDCPQCASVAKRVFLFMCREHNVPNLPLVSYNGSCMALFDVVVQNYIALRTNITQTRMHCYARVIQFCLLSLTLALKADSYDRILKVEIRNRLAVFSFQLVFGYSLKDN</sequence>
<evidence type="ECO:0000313" key="4">
    <source>
        <dbReference type="WBParaSite" id="TCNE_0001591401-mRNA-1"/>
    </source>
</evidence>
<organism evidence="3 4">
    <name type="scientific">Toxocara canis</name>
    <name type="common">Canine roundworm</name>
    <dbReference type="NCBI Taxonomy" id="6265"/>
    <lineage>
        <taxon>Eukaryota</taxon>
        <taxon>Metazoa</taxon>
        <taxon>Ecdysozoa</taxon>
        <taxon>Nematoda</taxon>
        <taxon>Chromadorea</taxon>
        <taxon>Rhabditida</taxon>
        <taxon>Spirurina</taxon>
        <taxon>Ascaridomorpha</taxon>
        <taxon>Ascaridoidea</taxon>
        <taxon>Toxocaridae</taxon>
        <taxon>Toxocara</taxon>
    </lineage>
</organism>
<evidence type="ECO:0000313" key="2">
    <source>
        <dbReference type="EMBL" id="VDM47234.1"/>
    </source>
</evidence>
<proteinExistence type="predicted"/>
<feature type="chain" id="PRO_5044553621" evidence="1">
    <location>
        <begin position="25"/>
        <end position="244"/>
    </location>
</feature>
<dbReference type="EMBL" id="UYWY01023188">
    <property type="protein sequence ID" value="VDM47234.1"/>
    <property type="molecule type" value="Genomic_DNA"/>
</dbReference>
<keyword evidence="3" id="KW-1185">Reference proteome</keyword>
<dbReference type="PANTHER" id="PTHR38612">
    <property type="entry name" value="PROTEIN DCT-5-RELATED"/>
    <property type="match status" value="1"/>
</dbReference>
<dbReference type="PANTHER" id="PTHR38612:SF2">
    <property type="entry name" value="PROTEIN DCT-5"/>
    <property type="match status" value="1"/>
</dbReference>
<dbReference type="WBParaSite" id="TCNE_0001591401-mRNA-1">
    <property type="protein sequence ID" value="TCNE_0001591401-mRNA-1"/>
    <property type="gene ID" value="TCNE_0001591401"/>
</dbReference>